<accession>A0A5I2ZYU2</accession>
<organism evidence="1">
    <name type="scientific">Salmonella enterica subsp. enterica serovar Panama</name>
    <dbReference type="NCBI Taxonomy" id="29472"/>
    <lineage>
        <taxon>Bacteria</taxon>
        <taxon>Pseudomonadati</taxon>
        <taxon>Pseudomonadota</taxon>
        <taxon>Gammaproteobacteria</taxon>
        <taxon>Enterobacterales</taxon>
        <taxon>Enterobacteriaceae</taxon>
        <taxon>Salmonella</taxon>
    </lineage>
</organism>
<comment type="caution">
    <text evidence="1">The sequence shown here is derived from an EMBL/GenBank/DDBJ whole genome shotgun (WGS) entry which is preliminary data.</text>
</comment>
<protein>
    <recommendedName>
        <fullName evidence="2">Terminase endonuclease subunit</fullName>
    </recommendedName>
</protein>
<dbReference type="EMBL" id="AAHNRG010000012">
    <property type="protein sequence ID" value="EBY2811599.1"/>
    <property type="molecule type" value="Genomic_DNA"/>
</dbReference>
<reference evidence="1" key="1">
    <citation type="submission" date="2018-07" db="EMBL/GenBank/DDBJ databases">
        <authorList>
            <person name="Ashton P.M."/>
            <person name="Dallman T."/>
            <person name="Nair S."/>
            <person name="De Pinna E."/>
            <person name="Peters T."/>
            <person name="Grant K."/>
        </authorList>
    </citation>
    <scope>NUCLEOTIDE SEQUENCE</scope>
    <source>
        <strain evidence="1">245122</strain>
    </source>
</reference>
<dbReference type="GO" id="GO:0003677">
    <property type="term" value="F:DNA binding"/>
    <property type="evidence" value="ECO:0007669"/>
    <property type="project" value="InterPro"/>
</dbReference>
<dbReference type="InterPro" id="IPR010270">
    <property type="entry name" value="Phage_P2_GpM"/>
</dbReference>
<dbReference type="RefSeq" id="WP_010835373.1">
    <property type="nucleotide sequence ID" value="NZ_CBDGUR010000013.1"/>
</dbReference>
<evidence type="ECO:0000313" key="1">
    <source>
        <dbReference type="EMBL" id="EBY2811599.1"/>
    </source>
</evidence>
<evidence type="ECO:0008006" key="2">
    <source>
        <dbReference type="Google" id="ProtNLM"/>
    </source>
</evidence>
<proteinExistence type="predicted"/>
<name>A0A5I2ZYU2_SALET</name>
<dbReference type="AlphaFoldDB" id="A0A5I2ZYU2"/>
<sequence>MSLSPARQHRLRVQAEQAAREGGSVRHASGYDLMLLQLAEDRRRLKGVQSTVKKAEIKVELLPKYAAWAEGVLAAGGAQQDDVLMYVMLWRIDAGDYAGALEIGRHALRHGWVMPLGNRNVQTVLAEEMADAAQSAMLATTGFDADLLLQTLELTDGLDMPDQSRARLHKAIGAVLSESNPASALNHLNHALQLDPRCGVKKDKQQLERRLRSDSR</sequence>
<dbReference type="GO" id="GO:0004519">
    <property type="term" value="F:endonuclease activity"/>
    <property type="evidence" value="ECO:0007669"/>
    <property type="project" value="InterPro"/>
</dbReference>
<gene>
    <name evidence="1" type="ORF">DVF77_11310</name>
</gene>
<dbReference type="Pfam" id="PF05944">
    <property type="entry name" value="Phage_term_smal"/>
    <property type="match status" value="1"/>
</dbReference>